<evidence type="ECO:0000313" key="6">
    <source>
        <dbReference type="Proteomes" id="UP000007730"/>
    </source>
</evidence>
<dbReference type="PANTHER" id="PTHR30349:SF94">
    <property type="entry name" value="INTEGRASE_RECOMBINASE HI_1414-RELATED"/>
    <property type="match status" value="1"/>
</dbReference>
<dbReference type="AlphaFoldDB" id="F8BUP1"/>
<dbReference type="Gene3D" id="1.10.150.130">
    <property type="match status" value="1"/>
</dbReference>
<dbReference type="KEGG" id="ocg:OCA5_c03680"/>
<gene>
    <name evidence="5" type="ordered locus">OCA5_c03680</name>
</gene>
<dbReference type="GO" id="GO:0015074">
    <property type="term" value="P:DNA integration"/>
    <property type="evidence" value="ECO:0007669"/>
    <property type="project" value="UniProtKB-KW"/>
</dbReference>
<evidence type="ECO:0000256" key="1">
    <source>
        <dbReference type="ARBA" id="ARBA00022908"/>
    </source>
</evidence>
<dbReference type="PROSITE" id="PS51898">
    <property type="entry name" value="TYR_RECOMBINASE"/>
    <property type="match status" value="1"/>
</dbReference>
<keyword evidence="1" id="KW-0229">DNA integration</keyword>
<dbReference type="EMBL" id="CP002826">
    <property type="protein sequence ID" value="AEI05094.1"/>
    <property type="molecule type" value="Genomic_DNA"/>
</dbReference>
<dbReference type="STRING" id="504832.OCA5_c03680"/>
<evidence type="ECO:0000256" key="3">
    <source>
        <dbReference type="ARBA" id="ARBA00023172"/>
    </source>
</evidence>
<dbReference type="InterPro" id="IPR011010">
    <property type="entry name" value="DNA_brk_join_enz"/>
</dbReference>
<dbReference type="InterPro" id="IPR050090">
    <property type="entry name" value="Tyrosine_recombinase_XerCD"/>
</dbReference>
<organism evidence="5 6">
    <name type="scientific">Afipia carboxidovorans (strain ATCC 49405 / DSM 1227 / KCTC 32145 / OM5)</name>
    <name type="common">Oligotropha carboxidovorans</name>
    <dbReference type="NCBI Taxonomy" id="504832"/>
    <lineage>
        <taxon>Bacteria</taxon>
        <taxon>Pseudomonadati</taxon>
        <taxon>Pseudomonadota</taxon>
        <taxon>Alphaproteobacteria</taxon>
        <taxon>Hyphomicrobiales</taxon>
        <taxon>Nitrobacteraceae</taxon>
        <taxon>Afipia</taxon>
    </lineage>
</organism>
<dbReference type="HOGENOM" id="CLU_027562_32_1_5"/>
<dbReference type="GO" id="GO:0006310">
    <property type="term" value="P:DNA recombination"/>
    <property type="evidence" value="ECO:0007669"/>
    <property type="project" value="UniProtKB-KW"/>
</dbReference>
<dbReference type="GO" id="GO:0003677">
    <property type="term" value="F:DNA binding"/>
    <property type="evidence" value="ECO:0007669"/>
    <property type="project" value="UniProtKB-KW"/>
</dbReference>
<keyword evidence="6" id="KW-1185">Reference proteome</keyword>
<dbReference type="InterPro" id="IPR002104">
    <property type="entry name" value="Integrase_catalytic"/>
</dbReference>
<dbReference type="OrthoDB" id="6388170at2"/>
<evidence type="ECO:0000313" key="5">
    <source>
        <dbReference type="EMBL" id="AEI05094.1"/>
    </source>
</evidence>
<evidence type="ECO:0000259" key="4">
    <source>
        <dbReference type="PROSITE" id="PS51898"/>
    </source>
</evidence>
<dbReference type="Pfam" id="PF00589">
    <property type="entry name" value="Phage_integrase"/>
    <property type="match status" value="1"/>
</dbReference>
<dbReference type="SUPFAM" id="SSF56349">
    <property type="entry name" value="DNA breaking-rejoining enzymes"/>
    <property type="match status" value="1"/>
</dbReference>
<name>F8BUP1_AFIC5</name>
<dbReference type="InterPro" id="IPR010998">
    <property type="entry name" value="Integrase_recombinase_N"/>
</dbReference>
<dbReference type="PANTHER" id="PTHR30349">
    <property type="entry name" value="PHAGE INTEGRASE-RELATED"/>
    <property type="match status" value="1"/>
</dbReference>
<keyword evidence="3" id="KW-0233">DNA recombination</keyword>
<evidence type="ECO:0000256" key="2">
    <source>
        <dbReference type="ARBA" id="ARBA00023125"/>
    </source>
</evidence>
<keyword evidence="2" id="KW-0238">DNA-binding</keyword>
<reference evidence="5 6" key="1">
    <citation type="journal article" date="2011" name="J. Bacteriol.">
        <title>Complete genome sequences of the chemolithoautotrophic Oligotropha carboxidovorans strains OM4 and OM5.</title>
        <authorList>
            <person name="Volland S."/>
            <person name="Rachinger M."/>
            <person name="Strittmatter A."/>
            <person name="Daniel R."/>
            <person name="Gottschalk G."/>
            <person name="Meyer O."/>
        </authorList>
    </citation>
    <scope>NUCLEOTIDE SEQUENCE [LARGE SCALE GENOMIC DNA]</scope>
    <source>
        <strain evidence="6">ATCC 49405 / DSM 1227 / KCTC 32145 / OM5</strain>
    </source>
</reference>
<feature type="domain" description="Tyr recombinase" evidence="4">
    <location>
        <begin position="161"/>
        <end position="328"/>
    </location>
</feature>
<dbReference type="Proteomes" id="UP000007730">
    <property type="component" value="Chromosome"/>
</dbReference>
<dbReference type="CDD" id="cd00796">
    <property type="entry name" value="INT_Rci_Hp1_C"/>
    <property type="match status" value="1"/>
</dbReference>
<sequence>MPTIRKRGATWQVQVRRSGYPSISKSFPTRADALAWAREKERAVDRSELPLNVRQLKLTTVADLLTRYASEITPAKRGAVSERSRIRTMLTHKLAQMSLNNMSGAIVARYRDDRLKHVQSASVRRELIILRHVFEVAIREWAIPLAKNPCSQLRFPQDARARERRLLGYEEKQLFDAIGPRTACYMRALLTLLVETGMRRGELLSICWNDVDLVNRTVRILNTKNGHPRRIPLTPVATSTLAALTRASDDRRVFPLSSNAVRLAWERLRKRASLPDLRLHDLRHEAVSRFFEYGLSVPEVALISGHRELKMLSRYTHLQPERIANKLAQISQLDASHVA</sequence>
<accession>F8BUP1</accession>
<proteinExistence type="predicted"/>
<dbReference type="Gene3D" id="1.10.443.10">
    <property type="entry name" value="Intergrase catalytic core"/>
    <property type="match status" value="1"/>
</dbReference>
<protein>
    <submittedName>
        <fullName evidence="5">Putative shufflon-specific DNA recombinase</fullName>
    </submittedName>
</protein>
<dbReference type="InterPro" id="IPR013762">
    <property type="entry name" value="Integrase-like_cat_sf"/>
</dbReference>